<accession>A0A4Z1RHS0</accession>
<dbReference type="EC" id="2.7.7.65" evidence="2"/>
<dbReference type="SMART" id="SM00267">
    <property type="entry name" value="GGDEF"/>
    <property type="match status" value="1"/>
</dbReference>
<reference evidence="5 6" key="1">
    <citation type="submission" date="2019-01" db="EMBL/GenBank/DDBJ databases">
        <authorList>
            <person name="Zhang S."/>
        </authorList>
    </citation>
    <scope>NUCLEOTIDE SEQUENCE [LARGE SCALE GENOMIC DNA]</scope>
    <source>
        <strain evidence="5 6">1626</strain>
    </source>
</reference>
<evidence type="ECO:0000313" key="6">
    <source>
        <dbReference type="Proteomes" id="UP000298681"/>
    </source>
</evidence>
<dbReference type="GO" id="GO:0052621">
    <property type="term" value="F:diguanylate cyclase activity"/>
    <property type="evidence" value="ECO:0007669"/>
    <property type="project" value="UniProtKB-EC"/>
</dbReference>
<dbReference type="GO" id="GO:0005886">
    <property type="term" value="C:plasma membrane"/>
    <property type="evidence" value="ECO:0007669"/>
    <property type="project" value="TreeGrafter"/>
</dbReference>
<dbReference type="InterPro" id="IPR029787">
    <property type="entry name" value="Nucleotide_cyclase"/>
</dbReference>
<dbReference type="OrthoDB" id="9803824at2"/>
<sequence length="569" mass="62541">MSAPSSRTRRLRIPAVVIALVLLLGAGIASVMGVRSFQAANRSLEHSYRVINLIEATDAAVRAAEANARGFRNTNLIEFRPGFFEAVGRATRLTEQLAQLTADHPQQQARARTLGEAIATHLVALQVLLDINAIEATDAEVRRRNASTNLRRVAEINALSQEMLAVEQMLLQKRRQRSEREASTLVLFIVLAMTIALVLLGLLLAGLARENKRSRQLEREARHAVSELQGALVLRDTLAEQRRAQSVYAGLLQSCQSRDELVLLTMRTMQDLVPGSSGRCYLSKSSQNFLESAGSFGDRVISSSDVIMHEQCWALRRGQPHYTRGRSGGLRCAHIDDDTPVDGISSLCVPLVAQGSSLGLLHISGRTSDAVEDNDAGIIMSIAEQMGMAIANLQLRETLRLQSIRDPLTGLFNRRYLEENLVREMLRCERRRLPLSLMMLDVDHFKRFNDQHGHAAGDAVLAHVGRVLQSLVRAEDLACRYGGEEFTIVLPETGAEAAIQRGLEICRAMSSLTIRHMDRMLGPITVSIGIATAPHDSADPGLLLEIADAALYRAKAEGRDRVLHTSAQA</sequence>
<dbReference type="NCBIfam" id="TIGR00254">
    <property type="entry name" value="GGDEF"/>
    <property type="match status" value="1"/>
</dbReference>
<dbReference type="InterPro" id="IPR043128">
    <property type="entry name" value="Rev_trsase/Diguanyl_cyclase"/>
</dbReference>
<name>A0A4Z1RHS0_9GAMM</name>
<keyword evidence="6" id="KW-1185">Reference proteome</keyword>
<gene>
    <name evidence="5" type="ORF">E4582_02090</name>
</gene>
<dbReference type="Gene3D" id="3.30.450.40">
    <property type="match status" value="1"/>
</dbReference>
<feature type="domain" description="GGDEF" evidence="4">
    <location>
        <begin position="433"/>
        <end position="567"/>
    </location>
</feature>
<dbReference type="PANTHER" id="PTHR45138">
    <property type="entry name" value="REGULATORY COMPONENTS OF SENSORY TRANSDUCTION SYSTEM"/>
    <property type="match status" value="1"/>
</dbReference>
<dbReference type="AlphaFoldDB" id="A0A4Z1RHS0"/>
<dbReference type="SUPFAM" id="SSF55781">
    <property type="entry name" value="GAF domain-like"/>
    <property type="match status" value="1"/>
</dbReference>
<dbReference type="Proteomes" id="UP000298681">
    <property type="component" value="Unassembled WGS sequence"/>
</dbReference>
<proteinExistence type="predicted"/>
<evidence type="ECO:0000256" key="3">
    <source>
        <dbReference type="ARBA" id="ARBA00034247"/>
    </source>
</evidence>
<evidence type="ECO:0000259" key="4">
    <source>
        <dbReference type="PROSITE" id="PS50887"/>
    </source>
</evidence>
<dbReference type="PANTHER" id="PTHR45138:SF9">
    <property type="entry name" value="DIGUANYLATE CYCLASE DGCM-RELATED"/>
    <property type="match status" value="1"/>
</dbReference>
<dbReference type="EMBL" id="SPUH01000001">
    <property type="protein sequence ID" value="TKS53679.1"/>
    <property type="molecule type" value="Genomic_DNA"/>
</dbReference>
<protein>
    <recommendedName>
        <fullName evidence="2">diguanylate cyclase</fullName>
        <ecNumber evidence="2">2.7.7.65</ecNumber>
    </recommendedName>
</protein>
<dbReference type="GO" id="GO:0043709">
    <property type="term" value="P:cell adhesion involved in single-species biofilm formation"/>
    <property type="evidence" value="ECO:0007669"/>
    <property type="project" value="TreeGrafter"/>
</dbReference>
<dbReference type="Pfam" id="PF00990">
    <property type="entry name" value="GGDEF"/>
    <property type="match status" value="1"/>
</dbReference>
<dbReference type="SMART" id="SM00065">
    <property type="entry name" value="GAF"/>
    <property type="match status" value="1"/>
</dbReference>
<evidence type="ECO:0000313" key="5">
    <source>
        <dbReference type="EMBL" id="TKS53679.1"/>
    </source>
</evidence>
<dbReference type="InterPro" id="IPR050469">
    <property type="entry name" value="Diguanylate_Cyclase"/>
</dbReference>
<dbReference type="Pfam" id="PF13185">
    <property type="entry name" value="GAF_2"/>
    <property type="match status" value="1"/>
</dbReference>
<comment type="caution">
    <text evidence="5">The sequence shown here is derived from an EMBL/GenBank/DDBJ whole genome shotgun (WGS) entry which is preliminary data.</text>
</comment>
<dbReference type="InterPro" id="IPR000160">
    <property type="entry name" value="GGDEF_dom"/>
</dbReference>
<dbReference type="InterPro" id="IPR029016">
    <property type="entry name" value="GAF-like_dom_sf"/>
</dbReference>
<dbReference type="InterPro" id="IPR007891">
    <property type="entry name" value="CHASE3"/>
</dbReference>
<evidence type="ECO:0000256" key="1">
    <source>
        <dbReference type="ARBA" id="ARBA00001946"/>
    </source>
</evidence>
<dbReference type="Gene3D" id="3.30.70.270">
    <property type="match status" value="1"/>
</dbReference>
<dbReference type="SUPFAM" id="SSF55073">
    <property type="entry name" value="Nucleotide cyclase"/>
    <property type="match status" value="1"/>
</dbReference>
<evidence type="ECO:0000256" key="2">
    <source>
        <dbReference type="ARBA" id="ARBA00012528"/>
    </source>
</evidence>
<comment type="cofactor">
    <cofactor evidence="1">
        <name>Mg(2+)</name>
        <dbReference type="ChEBI" id="CHEBI:18420"/>
    </cofactor>
</comment>
<comment type="catalytic activity">
    <reaction evidence="3">
        <text>2 GTP = 3',3'-c-di-GMP + 2 diphosphate</text>
        <dbReference type="Rhea" id="RHEA:24898"/>
        <dbReference type="ChEBI" id="CHEBI:33019"/>
        <dbReference type="ChEBI" id="CHEBI:37565"/>
        <dbReference type="ChEBI" id="CHEBI:58805"/>
        <dbReference type="EC" id="2.7.7.65"/>
    </reaction>
</comment>
<dbReference type="CDD" id="cd01949">
    <property type="entry name" value="GGDEF"/>
    <property type="match status" value="1"/>
</dbReference>
<organism evidence="5 6">
    <name type="scientific">Luteimonas yindakuii</name>
    <dbReference type="NCBI Taxonomy" id="2565782"/>
    <lineage>
        <taxon>Bacteria</taxon>
        <taxon>Pseudomonadati</taxon>
        <taxon>Pseudomonadota</taxon>
        <taxon>Gammaproteobacteria</taxon>
        <taxon>Lysobacterales</taxon>
        <taxon>Lysobacteraceae</taxon>
        <taxon>Luteimonas</taxon>
    </lineage>
</organism>
<dbReference type="RefSeq" id="WP_134673063.1">
    <property type="nucleotide sequence ID" value="NZ_CP039383.2"/>
</dbReference>
<dbReference type="Pfam" id="PF05227">
    <property type="entry name" value="CHASE3"/>
    <property type="match status" value="1"/>
</dbReference>
<dbReference type="GO" id="GO:1902201">
    <property type="term" value="P:negative regulation of bacterial-type flagellum-dependent cell motility"/>
    <property type="evidence" value="ECO:0007669"/>
    <property type="project" value="TreeGrafter"/>
</dbReference>
<dbReference type="PROSITE" id="PS50887">
    <property type="entry name" value="GGDEF"/>
    <property type="match status" value="1"/>
</dbReference>
<dbReference type="InterPro" id="IPR003018">
    <property type="entry name" value="GAF"/>
</dbReference>
<dbReference type="FunFam" id="3.30.70.270:FF:000001">
    <property type="entry name" value="Diguanylate cyclase domain protein"/>
    <property type="match status" value="1"/>
</dbReference>